<dbReference type="EMBL" id="JH930479">
    <property type="protein sequence ID" value="EKM50344.1"/>
    <property type="molecule type" value="Genomic_DNA"/>
</dbReference>
<name>K5VUV7_PHACS</name>
<dbReference type="InParanoid" id="K5VUV7"/>
<reference evidence="1 2" key="1">
    <citation type="journal article" date="2012" name="BMC Genomics">
        <title>Comparative genomics of the white-rot fungi, Phanerochaete carnosa and P. chrysosporium, to elucidate the genetic basis of the distinct wood types they colonize.</title>
        <authorList>
            <person name="Suzuki H."/>
            <person name="MacDonald J."/>
            <person name="Syed K."/>
            <person name="Salamov A."/>
            <person name="Hori C."/>
            <person name="Aerts A."/>
            <person name="Henrissat B."/>
            <person name="Wiebenga A."/>
            <person name="vanKuyk P.A."/>
            <person name="Barry K."/>
            <person name="Lindquist E."/>
            <person name="LaButti K."/>
            <person name="Lapidus A."/>
            <person name="Lucas S."/>
            <person name="Coutinho P."/>
            <person name="Gong Y."/>
            <person name="Samejima M."/>
            <person name="Mahadevan R."/>
            <person name="Abou-Zaid M."/>
            <person name="de Vries R.P."/>
            <person name="Igarashi K."/>
            <person name="Yadav J.S."/>
            <person name="Grigoriev I.V."/>
            <person name="Master E.R."/>
        </authorList>
    </citation>
    <scope>NUCLEOTIDE SEQUENCE [LARGE SCALE GENOMIC DNA]</scope>
    <source>
        <strain evidence="1 2">HHB-10118-sp</strain>
    </source>
</reference>
<feature type="non-terminal residue" evidence="1">
    <location>
        <position position="1"/>
    </location>
</feature>
<dbReference type="RefSeq" id="XP_007401526.1">
    <property type="nucleotide sequence ID" value="XM_007401464.1"/>
</dbReference>
<protein>
    <submittedName>
        <fullName evidence="1">Uncharacterized protein</fullName>
    </submittedName>
</protein>
<dbReference type="OrthoDB" id="1046782at2759"/>
<organism evidence="1 2">
    <name type="scientific">Phanerochaete carnosa (strain HHB-10118-sp)</name>
    <name type="common">White-rot fungus</name>
    <name type="synonym">Peniophora carnosa</name>
    <dbReference type="NCBI Taxonomy" id="650164"/>
    <lineage>
        <taxon>Eukaryota</taxon>
        <taxon>Fungi</taxon>
        <taxon>Dikarya</taxon>
        <taxon>Basidiomycota</taxon>
        <taxon>Agaricomycotina</taxon>
        <taxon>Agaricomycetes</taxon>
        <taxon>Polyporales</taxon>
        <taxon>Phanerochaetaceae</taxon>
        <taxon>Phanerochaete</taxon>
    </lineage>
</organism>
<dbReference type="KEGG" id="pco:PHACADRAFT_264971"/>
<feature type="non-terminal residue" evidence="1">
    <location>
        <position position="232"/>
    </location>
</feature>
<evidence type="ECO:0000313" key="2">
    <source>
        <dbReference type="Proteomes" id="UP000008370"/>
    </source>
</evidence>
<sequence>AITFRKTLSYSTTFSSRVFVSEINEAVYRYTQQQYDSSMSFNFERKAFEILGAVASQENTTTTEFDTALRYLKEHTIEVVETKSQSTEQIYTVGPRSKLNLYRKVFNFAGLDHECDAMKTSSKVLRETEVVDVMVKARPVAFVRDIQVGLSLRGPIQVRSCVVGLQVVYGNVAAERPDMRVVEVNGGNDDINAGFGGDYVWLKPVYTFDPVEAASRFDLIIQGGGYLDWPDL</sequence>
<accession>K5VUV7</accession>
<dbReference type="AlphaFoldDB" id="K5VUV7"/>
<dbReference type="Proteomes" id="UP000008370">
    <property type="component" value="Unassembled WGS sequence"/>
</dbReference>
<dbReference type="HOGENOM" id="CLU_1197353_0_0_1"/>
<dbReference type="GeneID" id="18918978"/>
<proteinExistence type="predicted"/>
<keyword evidence="2" id="KW-1185">Reference proteome</keyword>
<gene>
    <name evidence="1" type="ORF">PHACADRAFT_264971</name>
</gene>
<evidence type="ECO:0000313" key="1">
    <source>
        <dbReference type="EMBL" id="EKM50344.1"/>
    </source>
</evidence>